<feature type="transmembrane region" description="Helical" evidence="4">
    <location>
        <begin position="59"/>
        <end position="80"/>
    </location>
</feature>
<protein>
    <recommendedName>
        <fullName evidence="4">Copper transport protein</fullName>
    </recommendedName>
</protein>
<organism evidence="5 6">
    <name type="scientific">Golovinomyces cichoracearum</name>
    <dbReference type="NCBI Taxonomy" id="62708"/>
    <lineage>
        <taxon>Eukaryota</taxon>
        <taxon>Fungi</taxon>
        <taxon>Dikarya</taxon>
        <taxon>Ascomycota</taxon>
        <taxon>Pezizomycotina</taxon>
        <taxon>Leotiomycetes</taxon>
        <taxon>Erysiphales</taxon>
        <taxon>Erysiphaceae</taxon>
        <taxon>Golovinomyces</taxon>
    </lineage>
</organism>
<evidence type="ECO:0000313" key="6">
    <source>
        <dbReference type="Proteomes" id="UP000285405"/>
    </source>
</evidence>
<dbReference type="PANTHER" id="PTHR12483:SF120">
    <property type="entry name" value="HIGH-AFFINITY COPPER TRANSPORTER CTRA2"/>
    <property type="match status" value="1"/>
</dbReference>
<comment type="similarity">
    <text evidence="4">Belongs to the copper transporter (Ctr) (TC 1.A.56) family. SLC31A subfamily.</text>
</comment>
<feature type="transmembrane region" description="Helical" evidence="4">
    <location>
        <begin position="178"/>
        <end position="196"/>
    </location>
</feature>
<evidence type="ECO:0000313" key="5">
    <source>
        <dbReference type="EMBL" id="RKF59901.1"/>
    </source>
</evidence>
<comment type="caution">
    <text evidence="5">The sequence shown here is derived from an EMBL/GenBank/DDBJ whole genome shotgun (WGS) entry which is preliminary data.</text>
</comment>
<keyword evidence="4" id="KW-0813">Transport</keyword>
<evidence type="ECO:0000256" key="2">
    <source>
        <dbReference type="ARBA" id="ARBA00022989"/>
    </source>
</evidence>
<evidence type="ECO:0000256" key="3">
    <source>
        <dbReference type="ARBA" id="ARBA00023136"/>
    </source>
</evidence>
<feature type="transmembrane region" description="Helical" evidence="4">
    <location>
        <begin position="35"/>
        <end position="53"/>
    </location>
</feature>
<dbReference type="OrthoDB" id="73901at2759"/>
<keyword evidence="2 4" id="KW-1133">Transmembrane helix</keyword>
<evidence type="ECO:0000256" key="1">
    <source>
        <dbReference type="ARBA" id="ARBA00022692"/>
    </source>
</evidence>
<dbReference type="AlphaFoldDB" id="A0A420HR39"/>
<gene>
    <name evidence="5" type="ORF">GcC1_171015</name>
</gene>
<evidence type="ECO:0000256" key="4">
    <source>
        <dbReference type="RuleBase" id="RU367022"/>
    </source>
</evidence>
<dbReference type="GO" id="GO:0005375">
    <property type="term" value="F:copper ion transmembrane transporter activity"/>
    <property type="evidence" value="ECO:0007669"/>
    <property type="project" value="UniProtKB-UniRule"/>
</dbReference>
<keyword evidence="4" id="KW-0186">Copper</keyword>
<keyword evidence="4" id="KW-0406">Ion transport</keyword>
<dbReference type="GO" id="GO:0005886">
    <property type="term" value="C:plasma membrane"/>
    <property type="evidence" value="ECO:0007669"/>
    <property type="project" value="TreeGrafter"/>
</dbReference>
<reference evidence="5 6" key="1">
    <citation type="journal article" date="2018" name="BMC Genomics">
        <title>Comparative genome analyses reveal sequence features reflecting distinct modes of host-adaptation between dicot and monocot powdery mildew.</title>
        <authorList>
            <person name="Wu Y."/>
            <person name="Ma X."/>
            <person name="Pan Z."/>
            <person name="Kale S.D."/>
            <person name="Song Y."/>
            <person name="King H."/>
            <person name="Zhang Q."/>
            <person name="Presley C."/>
            <person name="Deng X."/>
            <person name="Wei C.I."/>
            <person name="Xiao S."/>
        </authorList>
    </citation>
    <scope>NUCLEOTIDE SEQUENCE [LARGE SCALE GENOMIC DNA]</scope>
    <source>
        <strain evidence="5">UCSC1</strain>
    </source>
</reference>
<keyword evidence="3 4" id="KW-0472">Membrane</keyword>
<sequence length="199" mass="22056">MNMDMDMNMSSGMNASPTFQSNDVHPNTMDMGMGMGMGMTFFNGITTKLYISIWAPKSISGYIATCFFLIALSSMSRFLLAAKLWLETTWKNAELNRRYVTAAGKVPISEQISMNPAARQMVLSGNGMEEDVIVVEKKALHVRPWRITVDPIRALMDTIIMAVGMLIMLAVMTMNIGYFISVLIGTFIGSIIIGRFSPE</sequence>
<proteinExistence type="inferred from homology"/>
<dbReference type="PANTHER" id="PTHR12483">
    <property type="entry name" value="SOLUTE CARRIER FAMILY 31 COPPER TRANSPORTERS"/>
    <property type="match status" value="1"/>
</dbReference>
<dbReference type="Pfam" id="PF04145">
    <property type="entry name" value="Ctr"/>
    <property type="match status" value="1"/>
</dbReference>
<dbReference type="EMBL" id="MCBR01017111">
    <property type="protein sequence ID" value="RKF59901.1"/>
    <property type="molecule type" value="Genomic_DNA"/>
</dbReference>
<keyword evidence="1 4" id="KW-0812">Transmembrane</keyword>
<keyword evidence="4" id="KW-0187">Copper transport</keyword>
<name>A0A420HR39_9PEZI</name>
<dbReference type="Proteomes" id="UP000285405">
    <property type="component" value="Unassembled WGS sequence"/>
</dbReference>
<accession>A0A420HR39</accession>
<comment type="subcellular location">
    <subcellularLocation>
        <location evidence="4">Membrane</location>
        <topology evidence="4">Multi-pass membrane protein</topology>
    </subcellularLocation>
</comment>
<dbReference type="InterPro" id="IPR007274">
    <property type="entry name" value="Cop_transporter"/>
</dbReference>